<dbReference type="GeneID" id="20092056"/>
<dbReference type="VEuPathDB" id="FungiDB:H310_15006"/>
<proteinExistence type="predicted"/>
<dbReference type="EMBL" id="KI914077">
    <property type="protein sequence ID" value="ETV90162.1"/>
    <property type="molecule type" value="Genomic_DNA"/>
</dbReference>
<sequence length="136" mass="14788">MRLQPYGANAQPVRVTKQFRLSSVEFKTAHGGLLLRGLRMWVDESVSAVELTLGAPMMSKLGYDNKDLFDNASRHQVVWDFDDGLTATTGAARYRSMRVAVVADEIDDADKQSCGDVAAVSELHTVKVGDTAAEGL</sequence>
<dbReference type="AlphaFoldDB" id="A0A024T9X6"/>
<dbReference type="RefSeq" id="XP_008881208.1">
    <property type="nucleotide sequence ID" value="XM_008882986.1"/>
</dbReference>
<name>A0A024T9X6_9STRA</name>
<evidence type="ECO:0000313" key="1">
    <source>
        <dbReference type="EMBL" id="ETV90162.1"/>
    </source>
</evidence>
<gene>
    <name evidence="1" type="ORF">H310_15006</name>
</gene>
<reference evidence="1" key="1">
    <citation type="submission" date="2013-12" db="EMBL/GenBank/DDBJ databases">
        <title>The Genome Sequence of Aphanomyces invadans NJM9701.</title>
        <authorList>
            <consortium name="The Broad Institute Genomics Platform"/>
            <person name="Russ C."/>
            <person name="Tyler B."/>
            <person name="van West P."/>
            <person name="Dieguez-Uribeondo J."/>
            <person name="Young S.K."/>
            <person name="Zeng Q."/>
            <person name="Gargeya S."/>
            <person name="Fitzgerald M."/>
            <person name="Abouelleil A."/>
            <person name="Alvarado L."/>
            <person name="Chapman S.B."/>
            <person name="Gainer-Dewar J."/>
            <person name="Goldberg J."/>
            <person name="Griggs A."/>
            <person name="Gujja S."/>
            <person name="Hansen M."/>
            <person name="Howarth C."/>
            <person name="Imamovic A."/>
            <person name="Ireland A."/>
            <person name="Larimer J."/>
            <person name="McCowan C."/>
            <person name="Murphy C."/>
            <person name="Pearson M."/>
            <person name="Poon T.W."/>
            <person name="Priest M."/>
            <person name="Roberts A."/>
            <person name="Saif S."/>
            <person name="Shea T."/>
            <person name="Sykes S."/>
            <person name="Wortman J."/>
            <person name="Nusbaum C."/>
            <person name="Birren B."/>
        </authorList>
    </citation>
    <scope>NUCLEOTIDE SEQUENCE [LARGE SCALE GENOMIC DNA]</scope>
    <source>
        <strain evidence="1">NJM9701</strain>
    </source>
</reference>
<organism evidence="1">
    <name type="scientific">Aphanomyces invadans</name>
    <dbReference type="NCBI Taxonomy" id="157072"/>
    <lineage>
        <taxon>Eukaryota</taxon>
        <taxon>Sar</taxon>
        <taxon>Stramenopiles</taxon>
        <taxon>Oomycota</taxon>
        <taxon>Saprolegniomycetes</taxon>
        <taxon>Saprolegniales</taxon>
        <taxon>Verrucalvaceae</taxon>
        <taxon>Aphanomyces</taxon>
    </lineage>
</organism>
<protein>
    <submittedName>
        <fullName evidence="1">Uncharacterized protein</fullName>
    </submittedName>
</protein>
<accession>A0A024T9X6</accession>